<name>A0ACC8EMI0_9PEZI</name>
<protein>
    <submittedName>
        <fullName evidence="1">Uncharacterized protein</fullName>
    </submittedName>
</protein>
<proteinExistence type="predicted"/>
<evidence type="ECO:0000313" key="1">
    <source>
        <dbReference type="EMBL" id="OCK87592.1"/>
    </source>
</evidence>
<reference evidence="1 2" key="1">
    <citation type="journal article" date="2016" name="Nat. Commun.">
        <title>Ectomycorrhizal ecology is imprinted in the genome of the dominant symbiotic fungus Cenococcum geophilum.</title>
        <authorList>
            <consortium name="DOE Joint Genome Institute"/>
            <person name="Peter M."/>
            <person name="Kohler A."/>
            <person name="Ohm R.A."/>
            <person name="Kuo A."/>
            <person name="Krutzmann J."/>
            <person name="Morin E."/>
            <person name="Arend M."/>
            <person name="Barry K.W."/>
            <person name="Binder M."/>
            <person name="Choi C."/>
            <person name="Clum A."/>
            <person name="Copeland A."/>
            <person name="Grisel N."/>
            <person name="Haridas S."/>
            <person name="Kipfer T."/>
            <person name="LaButti K."/>
            <person name="Lindquist E."/>
            <person name="Lipzen A."/>
            <person name="Maire R."/>
            <person name="Meier B."/>
            <person name="Mihaltcheva S."/>
            <person name="Molinier V."/>
            <person name="Murat C."/>
            <person name="Poggeler S."/>
            <person name="Quandt C.A."/>
            <person name="Sperisen C."/>
            <person name="Tritt A."/>
            <person name="Tisserant E."/>
            <person name="Crous P.W."/>
            <person name="Henrissat B."/>
            <person name="Nehls U."/>
            <person name="Egli S."/>
            <person name="Spatafora J.W."/>
            <person name="Grigoriev I.V."/>
            <person name="Martin F.M."/>
        </authorList>
    </citation>
    <scope>NUCLEOTIDE SEQUENCE [LARGE SCALE GENOMIC DNA]</scope>
    <source>
        <strain evidence="1 2">1.58</strain>
    </source>
</reference>
<dbReference type="EMBL" id="KV748259">
    <property type="protein sequence ID" value="OCK87592.1"/>
    <property type="molecule type" value="Genomic_DNA"/>
</dbReference>
<dbReference type="Proteomes" id="UP000250078">
    <property type="component" value="Unassembled WGS sequence"/>
</dbReference>
<sequence>MASTEKSYILNSGFKDSMRRWKWSVKNNTNDCWLIEVAHGLPGSLRPHVHLFGPDISTTYFPARGRLSETVTMEALSGLSDIPAELVGVFDVVHVRAFTAVIKNNNPTPLAANAIKMLKPGGYLQWDELDMGSLMVKH</sequence>
<accession>A0ACC8EMI0</accession>
<gene>
    <name evidence="1" type="ORF">K441DRAFT_682521</name>
</gene>
<evidence type="ECO:0000313" key="2">
    <source>
        <dbReference type="Proteomes" id="UP000250078"/>
    </source>
</evidence>
<keyword evidence="2" id="KW-1185">Reference proteome</keyword>
<organism evidence="1 2">
    <name type="scientific">Cenococcum geophilum 1.58</name>
    <dbReference type="NCBI Taxonomy" id="794803"/>
    <lineage>
        <taxon>Eukaryota</taxon>
        <taxon>Fungi</taxon>
        <taxon>Dikarya</taxon>
        <taxon>Ascomycota</taxon>
        <taxon>Pezizomycotina</taxon>
        <taxon>Dothideomycetes</taxon>
        <taxon>Pleosporomycetidae</taxon>
        <taxon>Gloniales</taxon>
        <taxon>Gloniaceae</taxon>
        <taxon>Cenococcum</taxon>
    </lineage>
</organism>